<protein>
    <submittedName>
        <fullName evidence="13">Heat shock protein HtpX</fullName>
    </submittedName>
</protein>
<keyword evidence="14" id="KW-1185">Reference proteome</keyword>
<dbReference type="InterPro" id="IPR001915">
    <property type="entry name" value="Peptidase_M48"/>
</dbReference>
<dbReference type="GO" id="GO:0006508">
    <property type="term" value="P:proteolysis"/>
    <property type="evidence" value="ECO:0007669"/>
    <property type="project" value="UniProtKB-KW"/>
</dbReference>
<keyword evidence="9 11" id="KW-0472">Membrane</keyword>
<accession>A0A0M6ZLZ1</accession>
<keyword evidence="7 11" id="KW-1133">Transmembrane helix</keyword>
<keyword evidence="5 10" id="KW-0378">Hydrolase</keyword>
<dbReference type="STRING" id="311410.LA5095_06215"/>
<evidence type="ECO:0000256" key="3">
    <source>
        <dbReference type="ARBA" id="ARBA00022692"/>
    </source>
</evidence>
<evidence type="ECO:0000256" key="4">
    <source>
        <dbReference type="ARBA" id="ARBA00022723"/>
    </source>
</evidence>
<keyword evidence="4" id="KW-0479">Metal-binding</keyword>
<dbReference type="InterPro" id="IPR050083">
    <property type="entry name" value="HtpX_protease"/>
</dbReference>
<evidence type="ECO:0000256" key="9">
    <source>
        <dbReference type="ARBA" id="ARBA00023136"/>
    </source>
</evidence>
<keyword evidence="3 11" id="KW-0812">Transmembrane</keyword>
<evidence type="ECO:0000256" key="1">
    <source>
        <dbReference type="ARBA" id="ARBA00022475"/>
    </source>
</evidence>
<evidence type="ECO:0000313" key="13">
    <source>
        <dbReference type="EMBL" id="CTQ79446.1"/>
    </source>
</evidence>
<dbReference type="Proteomes" id="UP000049983">
    <property type="component" value="Unassembled WGS sequence"/>
</dbReference>
<evidence type="ECO:0000256" key="10">
    <source>
        <dbReference type="RuleBase" id="RU003983"/>
    </source>
</evidence>
<keyword evidence="2 10" id="KW-0645">Protease</keyword>
<evidence type="ECO:0000256" key="11">
    <source>
        <dbReference type="SAM" id="Phobius"/>
    </source>
</evidence>
<feature type="transmembrane region" description="Helical" evidence="11">
    <location>
        <begin position="12"/>
        <end position="37"/>
    </location>
</feature>
<feature type="domain" description="Peptidase M48" evidence="12">
    <location>
        <begin position="121"/>
        <end position="289"/>
    </location>
</feature>
<dbReference type="GO" id="GO:0046872">
    <property type="term" value="F:metal ion binding"/>
    <property type="evidence" value="ECO:0007669"/>
    <property type="project" value="UniProtKB-KW"/>
</dbReference>
<evidence type="ECO:0000313" key="14">
    <source>
        <dbReference type="Proteomes" id="UP000049983"/>
    </source>
</evidence>
<keyword evidence="13" id="KW-0346">Stress response</keyword>
<comment type="cofactor">
    <cofactor evidence="10">
        <name>Zn(2+)</name>
        <dbReference type="ChEBI" id="CHEBI:29105"/>
    </cofactor>
    <text evidence="10">Binds 1 zinc ion per subunit.</text>
</comment>
<keyword evidence="1" id="KW-1003">Cell membrane</keyword>
<dbReference type="EMBL" id="CXWC01000019">
    <property type="protein sequence ID" value="CTQ79446.1"/>
    <property type="molecule type" value="Genomic_DNA"/>
</dbReference>
<gene>
    <name evidence="13" type="ORF">LA5096_06196</name>
</gene>
<evidence type="ECO:0000256" key="7">
    <source>
        <dbReference type="ARBA" id="ARBA00022989"/>
    </source>
</evidence>
<evidence type="ECO:0000256" key="8">
    <source>
        <dbReference type="ARBA" id="ARBA00023049"/>
    </source>
</evidence>
<proteinExistence type="inferred from homology"/>
<evidence type="ECO:0000256" key="5">
    <source>
        <dbReference type="ARBA" id="ARBA00022801"/>
    </source>
</evidence>
<feature type="transmembrane region" description="Helical" evidence="11">
    <location>
        <begin position="53"/>
        <end position="71"/>
    </location>
</feature>
<sequence length="292" mass="32627">MMKIVARIAAIELVRAVSLVAASVSAFCMVMLTYYILALPLSLYFGRIPLEDWQVLSIAFGLAVLPAVFVAKVPSVAAGNFDLDFATRRPSEREMTLIGEVEAFLQERSVATGVRIPRLVWRIQDSGELNAFAYAHNRVVFTKGLLLKYEDTPSGIERLSGVIAHEIGHLRNWDTRIQMLHHYLNLPINFGAGLANRTLNRIPFVGLLFTATTLVLCIPAKVAELLTNSTSRFTEYEADRFAARLIEGNGLSEILDDFTKMEEQQSDTFSAWIQRSHPPAELRHEAVSKHVL</sequence>
<keyword evidence="6 10" id="KW-0862">Zinc</keyword>
<dbReference type="Pfam" id="PF01435">
    <property type="entry name" value="Peptidase_M48"/>
    <property type="match status" value="1"/>
</dbReference>
<dbReference type="AlphaFoldDB" id="A0A0M6ZLZ1"/>
<dbReference type="PANTHER" id="PTHR43221:SF2">
    <property type="entry name" value="PROTEASE HTPX HOMOLOG"/>
    <property type="match status" value="1"/>
</dbReference>
<evidence type="ECO:0000256" key="2">
    <source>
        <dbReference type="ARBA" id="ARBA00022670"/>
    </source>
</evidence>
<evidence type="ECO:0000259" key="12">
    <source>
        <dbReference type="Pfam" id="PF01435"/>
    </source>
</evidence>
<reference evidence="14" key="1">
    <citation type="submission" date="2015-07" db="EMBL/GenBank/DDBJ databases">
        <authorList>
            <person name="Rodrigo-Torres Lidia"/>
            <person name="Arahal R.David."/>
        </authorList>
    </citation>
    <scope>NUCLEOTIDE SEQUENCE [LARGE SCALE GENOMIC DNA]</scope>
    <source>
        <strain evidence="14">CECT 5096</strain>
    </source>
</reference>
<name>A0A0M6ZLZ1_9HYPH</name>
<dbReference type="GO" id="GO:0004222">
    <property type="term" value="F:metalloendopeptidase activity"/>
    <property type="evidence" value="ECO:0007669"/>
    <property type="project" value="InterPro"/>
</dbReference>
<keyword evidence="8 10" id="KW-0482">Metalloprotease</keyword>
<dbReference type="Gene3D" id="3.30.2010.10">
    <property type="entry name" value="Metalloproteases ('zincins'), catalytic domain"/>
    <property type="match status" value="1"/>
</dbReference>
<organism evidence="13 14">
    <name type="scientific">Roseibium album</name>
    <dbReference type="NCBI Taxonomy" id="311410"/>
    <lineage>
        <taxon>Bacteria</taxon>
        <taxon>Pseudomonadati</taxon>
        <taxon>Pseudomonadota</taxon>
        <taxon>Alphaproteobacteria</taxon>
        <taxon>Hyphomicrobiales</taxon>
        <taxon>Stappiaceae</taxon>
        <taxon>Roseibium</taxon>
    </lineage>
</organism>
<dbReference type="PANTHER" id="PTHR43221">
    <property type="entry name" value="PROTEASE HTPX"/>
    <property type="match status" value="1"/>
</dbReference>
<comment type="similarity">
    <text evidence="10">Belongs to the peptidase M48 family.</text>
</comment>
<evidence type="ECO:0000256" key="6">
    <source>
        <dbReference type="ARBA" id="ARBA00022833"/>
    </source>
</evidence>